<keyword evidence="1 3" id="KW-0853">WD repeat</keyword>
<feature type="repeat" description="WD" evidence="3">
    <location>
        <begin position="1212"/>
        <end position="1253"/>
    </location>
</feature>
<evidence type="ECO:0000313" key="6">
    <source>
        <dbReference type="EMBL" id="KAG0014915.1"/>
    </source>
</evidence>
<dbReference type="PANTHER" id="PTHR19848:SF8">
    <property type="entry name" value="F-BOX AND WD REPEAT DOMAIN CONTAINING 7"/>
    <property type="match status" value="1"/>
</dbReference>
<dbReference type="InterPro" id="IPR011047">
    <property type="entry name" value="Quinoprotein_ADH-like_sf"/>
</dbReference>
<feature type="region of interest" description="Disordered" evidence="4">
    <location>
        <begin position="872"/>
        <end position="892"/>
    </location>
</feature>
<dbReference type="PROSITE" id="PS50294">
    <property type="entry name" value="WD_REPEATS_REGION"/>
    <property type="match status" value="13"/>
</dbReference>
<dbReference type="Gene3D" id="2.130.10.10">
    <property type="entry name" value="YVTN repeat-like/Quinoprotein amine dehydrogenase"/>
    <property type="match status" value="5"/>
</dbReference>
<dbReference type="SUPFAM" id="SSF50998">
    <property type="entry name" value="Quinoprotein alcohol dehydrogenase-like"/>
    <property type="match status" value="2"/>
</dbReference>
<feature type="repeat" description="WD" evidence="3">
    <location>
        <begin position="1463"/>
        <end position="1504"/>
    </location>
</feature>
<accession>A0A9P6T0J5</accession>
<dbReference type="Proteomes" id="UP000703661">
    <property type="component" value="Unassembled WGS sequence"/>
</dbReference>
<protein>
    <recommendedName>
        <fullName evidence="5">Arm-like repeat domain-containing protein</fullName>
    </recommendedName>
</protein>
<feature type="repeat" description="WD" evidence="3">
    <location>
        <begin position="1587"/>
        <end position="1628"/>
    </location>
</feature>
<evidence type="ECO:0000256" key="2">
    <source>
        <dbReference type="ARBA" id="ARBA00022737"/>
    </source>
</evidence>
<feature type="compositionally biased region" description="Basic and acidic residues" evidence="4">
    <location>
        <begin position="1762"/>
        <end position="1784"/>
    </location>
</feature>
<dbReference type="Pfam" id="PF00400">
    <property type="entry name" value="WD40"/>
    <property type="match status" value="15"/>
</dbReference>
<feature type="repeat" description="WD" evidence="3">
    <location>
        <begin position="1086"/>
        <end position="1127"/>
    </location>
</feature>
<dbReference type="SUPFAM" id="SSF50978">
    <property type="entry name" value="WD40 repeat-like"/>
    <property type="match status" value="1"/>
</dbReference>
<name>A0A9P6T0J5_9FUNG</name>
<dbReference type="InterPro" id="IPR056251">
    <property type="entry name" value="Arm_rpt_dom"/>
</dbReference>
<feature type="repeat" description="WD" evidence="3">
    <location>
        <begin position="1379"/>
        <end position="1420"/>
    </location>
</feature>
<keyword evidence="7" id="KW-1185">Reference proteome</keyword>
<dbReference type="Pfam" id="PF00805">
    <property type="entry name" value="Pentapeptide"/>
    <property type="match status" value="1"/>
</dbReference>
<dbReference type="InterPro" id="IPR016024">
    <property type="entry name" value="ARM-type_fold"/>
</dbReference>
<feature type="repeat" description="WD" evidence="3">
    <location>
        <begin position="1128"/>
        <end position="1169"/>
    </location>
</feature>
<keyword evidence="2" id="KW-0677">Repeat</keyword>
<proteinExistence type="predicted"/>
<dbReference type="PRINTS" id="PR00320">
    <property type="entry name" value="GPROTEINBRPT"/>
</dbReference>
<dbReference type="CDD" id="cd00200">
    <property type="entry name" value="WD40"/>
    <property type="match status" value="2"/>
</dbReference>
<organism evidence="6 7">
    <name type="scientific">Entomortierella chlamydospora</name>
    <dbReference type="NCBI Taxonomy" id="101097"/>
    <lineage>
        <taxon>Eukaryota</taxon>
        <taxon>Fungi</taxon>
        <taxon>Fungi incertae sedis</taxon>
        <taxon>Mucoromycota</taxon>
        <taxon>Mortierellomycotina</taxon>
        <taxon>Mortierellomycetes</taxon>
        <taxon>Mortierellales</taxon>
        <taxon>Mortierellaceae</taxon>
        <taxon>Entomortierella</taxon>
    </lineage>
</organism>
<dbReference type="EMBL" id="JAAAID010000678">
    <property type="protein sequence ID" value="KAG0014915.1"/>
    <property type="molecule type" value="Genomic_DNA"/>
</dbReference>
<dbReference type="PROSITE" id="PS00675">
    <property type="entry name" value="SIGMA54_INTERACT_1"/>
    <property type="match status" value="1"/>
</dbReference>
<dbReference type="InterPro" id="IPR027417">
    <property type="entry name" value="P-loop_NTPase"/>
</dbReference>
<evidence type="ECO:0000313" key="7">
    <source>
        <dbReference type="Proteomes" id="UP000703661"/>
    </source>
</evidence>
<gene>
    <name evidence="6" type="ORF">BGZ80_010150</name>
</gene>
<dbReference type="PANTHER" id="PTHR19848">
    <property type="entry name" value="WD40 REPEAT PROTEIN"/>
    <property type="match status" value="1"/>
</dbReference>
<dbReference type="PROSITE" id="PS50082">
    <property type="entry name" value="WD_REPEATS_2"/>
    <property type="match status" value="14"/>
</dbReference>
<feature type="region of interest" description="Disordered" evidence="4">
    <location>
        <begin position="1753"/>
        <end position="1784"/>
    </location>
</feature>
<feature type="repeat" description="WD" evidence="3">
    <location>
        <begin position="1628"/>
        <end position="1669"/>
    </location>
</feature>
<sequence length="1798" mass="200196">MAQSTEDTPSPRQRIFDQNTSPPVVKYDLPDVEGQVDSTPQLAYCLSLLDPSLIPKESISDIESEWSQARVNDSDEQNRLRTMASDLIRAFIRDDLKKPDSVAEIVSLAAVLDHDDSRKLLQVLVDDIKQSVLLEVHLLEGLSHLVKNIPSGFMNSDDLVKILELLSIQLEGTHEQSTEHRYQLALTMSNVLDSMVDSQVEGVSREQIHEPLSKYLSGLQQSSEPELAYQAAYAYQALQYISDDDTILKSMMRRTGKVIQGISGVVSAVKAMDLNGFIDGLDHLQDGINGVSGAVSCIVDAGDSVKTAVDSAQDFLESLKEAINLSHKSSWYPALRGLEVLIEEGRLVEFEKLICTASCRYNPAFQWGVCQRLEELSSNSLWNIDTRRGAVSLLRDMYRDDALWKPTLHLKQRILYSLTHLGDSADAAVSSHSRELLQEIKSASSTAEQEIVQTNTGGYPFSFSPALVLPSQTSPLLRRIQNKPDIEPALAQLKRERLKDRDVDIYISPRAKADHNSREYFDLLSNTQEFLGSDKKVFLILGESGAGKSTFNRNLEISLWDQYEKGTGHIPLFIYLPLIEEPEHNLIEKHLRRINFTEEQIREMKLHREFILICDGYDESQQSRNLYTSNQLNQSRGWKVQMVVSCRTEYTGIDYKECFRPVDRNSFPIVSQYQEAIIVPFDEDQIQDYINQFVSSNKSSWEASEYQKALEEIPNLQDLVKNPFLLKLAMEVLPALVGEKKEFSTTRISRIGLYDEFLAQWINRDQIRLREMELSQRDQEVFKRLSDYGFKGQSMRYLKDLSTAIFDNQDGNPLIIYSDYRDQKTWKGEFFGPKAENNILQEAIPLHRNGDQFRFIHKSVLEYGLSLAIFDPNTQEPIPEPTSNQSRRGSTSSVLSFEIQPSTETTTETIKQPLTNSPLMDSVLGRRSFVQNQSVLQFLVDRAKLEPVFKDQLHDLIERSKTDKTFRIAAANAITILVKSGEQFVGSDLREIKIPGADLSYGVFDSAKLSGADLRKTNLWNMWLYGADLSGAQMDGVKFGELPYLQQDGKVLICMFSPDGKTFAVGSMGESVNVYETTTWTKIHELFGHGGDVAALAYSPLGDQIATGGNDTIVRVWDVSTGSCIHTLEGHSDYVKHIKYSPRGDQVASGSNDFTIRIWDISTGKCIHTLEGHIDFVNIVAYSPQGDQIASGSGDNTVRVWDVATGNCIHTLEGHSRYIRQIAYSPQGDRIVSGGGDATLRLWDALTGDQIYERYDHKHKVRTVAYSPQGDQFASAGGDSKGRIWNASTGECLRTLKGHTDCIESIVYSPQGDLVATGGRDGTVQVWDVSTGNVHILEGHTGKVNWVAFSPQGGCIASAADDSTIRLWDVTSGNQVRPPQGHTDVVTGIAYSPKGDLIVSGSDDRVVRLWDALTGRCIHTLTENGWGVLCVAFSPRGDRIASGCMDTCVRVWDVSTGNCLYTLKGHRGFVQCIAFSPQGDKIISGCQFRSVCVWDIDAPAVLHHFQDHDSEVTSVAFSPQGDKVASGSLDKAVRVRDVATGECIHVLEHSEGVSYVVYLPQGDKIASASNNVVQIWDATSGSCINTLEGHEGYIITLVLSPQGDKIATASSDNTIRIWDISTGNCIRTMESQGSIRCIAYSPQGSMIVSGCSDNSVRLWNAEDGKCLATISSFSKSVSHVAWDYNSDDQYFVTGSYDKSVRRWKVTKGEDGYQVSLSWSSSHEVLMVKDTSFLDVHGLSPLNRQLLGQRDANISSKPVSSEQDSHLSTRATKSERYSSKDKNEEKPYTIAIQTVTVFE</sequence>
<dbReference type="InterPro" id="IPR036322">
    <property type="entry name" value="WD40_repeat_dom_sf"/>
</dbReference>
<dbReference type="InterPro" id="IPR020472">
    <property type="entry name" value="WD40_PAC1"/>
</dbReference>
<dbReference type="Gene3D" id="2.160.20.80">
    <property type="entry name" value="E3 ubiquitin-protein ligase SopA"/>
    <property type="match status" value="1"/>
</dbReference>
<dbReference type="SUPFAM" id="SSF48371">
    <property type="entry name" value="ARM repeat"/>
    <property type="match status" value="1"/>
</dbReference>
<feature type="repeat" description="WD" evidence="3">
    <location>
        <begin position="1421"/>
        <end position="1462"/>
    </location>
</feature>
<dbReference type="InterPro" id="IPR019775">
    <property type="entry name" value="WD40_repeat_CS"/>
</dbReference>
<reference evidence="6" key="1">
    <citation type="journal article" date="2020" name="Fungal Divers.">
        <title>Resolving the Mortierellaceae phylogeny through synthesis of multi-gene phylogenetics and phylogenomics.</title>
        <authorList>
            <person name="Vandepol N."/>
            <person name="Liber J."/>
            <person name="Desiro A."/>
            <person name="Na H."/>
            <person name="Kennedy M."/>
            <person name="Barry K."/>
            <person name="Grigoriev I.V."/>
            <person name="Miller A.N."/>
            <person name="O'Donnell K."/>
            <person name="Stajich J.E."/>
            <person name="Bonito G."/>
        </authorList>
    </citation>
    <scope>NUCLEOTIDE SEQUENCE</scope>
    <source>
        <strain evidence="6">NRRL 2769</strain>
    </source>
</reference>
<feature type="compositionally biased region" description="Polar residues" evidence="4">
    <location>
        <begin position="1"/>
        <end position="22"/>
    </location>
</feature>
<feature type="repeat" description="WD" evidence="3">
    <location>
        <begin position="1170"/>
        <end position="1211"/>
    </location>
</feature>
<comment type="caution">
    <text evidence="6">The sequence shown here is derived from an EMBL/GenBank/DDBJ whole genome shotgun (WGS) entry which is preliminary data.</text>
</comment>
<dbReference type="SUPFAM" id="SSF141571">
    <property type="entry name" value="Pentapeptide repeat-like"/>
    <property type="match status" value="1"/>
</dbReference>
<dbReference type="InterPro" id="IPR001646">
    <property type="entry name" value="5peptide_repeat"/>
</dbReference>
<feature type="domain" description="Arm-like repeat" evidence="5">
    <location>
        <begin position="72"/>
        <end position="380"/>
    </location>
</feature>
<evidence type="ECO:0000256" key="1">
    <source>
        <dbReference type="ARBA" id="ARBA00022574"/>
    </source>
</evidence>
<feature type="repeat" description="WD" evidence="3">
    <location>
        <begin position="1337"/>
        <end position="1378"/>
    </location>
</feature>
<dbReference type="Gene3D" id="3.40.50.300">
    <property type="entry name" value="P-loop containing nucleotide triphosphate hydrolases"/>
    <property type="match status" value="1"/>
</dbReference>
<feature type="repeat" description="WD" evidence="3">
    <location>
        <begin position="1670"/>
        <end position="1713"/>
    </location>
</feature>
<dbReference type="PROSITE" id="PS00678">
    <property type="entry name" value="WD_REPEATS_1"/>
    <property type="match status" value="8"/>
</dbReference>
<feature type="repeat" description="WD" evidence="3">
    <location>
        <begin position="1254"/>
        <end position="1295"/>
    </location>
</feature>
<evidence type="ECO:0000259" key="5">
    <source>
        <dbReference type="Pfam" id="PF23948"/>
    </source>
</evidence>
<dbReference type="InterPro" id="IPR015943">
    <property type="entry name" value="WD40/YVTN_repeat-like_dom_sf"/>
</dbReference>
<feature type="repeat" description="WD" evidence="3">
    <location>
        <begin position="1296"/>
        <end position="1337"/>
    </location>
</feature>
<feature type="region of interest" description="Disordered" evidence="4">
    <location>
        <begin position="1"/>
        <end position="24"/>
    </location>
</feature>
<evidence type="ECO:0000256" key="3">
    <source>
        <dbReference type="PROSITE-ProRule" id="PRU00221"/>
    </source>
</evidence>
<evidence type="ECO:0000256" key="4">
    <source>
        <dbReference type="SAM" id="MobiDB-lite"/>
    </source>
</evidence>
<feature type="repeat" description="WD" evidence="3">
    <location>
        <begin position="1505"/>
        <end position="1546"/>
    </location>
</feature>
<dbReference type="InterPro" id="IPR025662">
    <property type="entry name" value="Sigma_54_int_dom_ATP-bd_1"/>
</dbReference>
<dbReference type="SMART" id="SM00320">
    <property type="entry name" value="WD40"/>
    <property type="match status" value="16"/>
</dbReference>
<dbReference type="InterPro" id="IPR001680">
    <property type="entry name" value="WD40_rpt"/>
</dbReference>
<dbReference type="Pfam" id="PF23948">
    <property type="entry name" value="ARM_5"/>
    <property type="match status" value="1"/>
</dbReference>